<evidence type="ECO:0000313" key="1">
    <source>
        <dbReference type="EMBL" id="JAH70415.1"/>
    </source>
</evidence>
<reference evidence="1" key="2">
    <citation type="journal article" date="2015" name="Fish Shellfish Immunol.">
        <title>Early steps in the European eel (Anguilla anguilla)-Vibrio vulnificus interaction in the gills: Role of the RtxA13 toxin.</title>
        <authorList>
            <person name="Callol A."/>
            <person name="Pajuelo D."/>
            <person name="Ebbesson L."/>
            <person name="Teles M."/>
            <person name="MacKenzie S."/>
            <person name="Amaro C."/>
        </authorList>
    </citation>
    <scope>NUCLEOTIDE SEQUENCE</scope>
</reference>
<name>A0A0E9UZ09_ANGAN</name>
<sequence length="22" mass="2390">MVTPIMVLIPANNRKTHIAQAA</sequence>
<proteinExistence type="predicted"/>
<reference evidence="1" key="1">
    <citation type="submission" date="2014-11" db="EMBL/GenBank/DDBJ databases">
        <authorList>
            <person name="Amaro Gonzalez C."/>
        </authorList>
    </citation>
    <scope>NUCLEOTIDE SEQUENCE</scope>
</reference>
<protein>
    <submittedName>
        <fullName evidence="1">Uncharacterized protein</fullName>
    </submittedName>
</protein>
<dbReference type="EMBL" id="GBXM01038162">
    <property type="protein sequence ID" value="JAH70415.1"/>
    <property type="molecule type" value="Transcribed_RNA"/>
</dbReference>
<organism evidence="1">
    <name type="scientific">Anguilla anguilla</name>
    <name type="common">European freshwater eel</name>
    <name type="synonym">Muraena anguilla</name>
    <dbReference type="NCBI Taxonomy" id="7936"/>
    <lineage>
        <taxon>Eukaryota</taxon>
        <taxon>Metazoa</taxon>
        <taxon>Chordata</taxon>
        <taxon>Craniata</taxon>
        <taxon>Vertebrata</taxon>
        <taxon>Euteleostomi</taxon>
        <taxon>Actinopterygii</taxon>
        <taxon>Neopterygii</taxon>
        <taxon>Teleostei</taxon>
        <taxon>Anguilliformes</taxon>
        <taxon>Anguillidae</taxon>
        <taxon>Anguilla</taxon>
    </lineage>
</organism>
<accession>A0A0E9UZ09</accession>
<dbReference type="AlphaFoldDB" id="A0A0E9UZ09"/>